<keyword evidence="3" id="KW-0805">Transcription regulation</keyword>
<dbReference type="AlphaFoldDB" id="A0A9P8IIT7"/>
<keyword evidence="2" id="KW-0678">Repressor</keyword>
<evidence type="ECO:0000256" key="4">
    <source>
        <dbReference type="ARBA" id="ARBA00023163"/>
    </source>
</evidence>
<dbReference type="Proteomes" id="UP000750711">
    <property type="component" value="Unassembled WGS sequence"/>
</dbReference>
<comment type="subcellular location">
    <subcellularLocation>
        <location evidence="1">Nucleus</location>
    </subcellularLocation>
</comment>
<evidence type="ECO:0000256" key="2">
    <source>
        <dbReference type="ARBA" id="ARBA00022491"/>
    </source>
</evidence>
<protein>
    <submittedName>
        <fullName evidence="7">Uncharacterized protein</fullName>
    </submittedName>
</protein>
<proteinExistence type="predicted"/>
<feature type="region of interest" description="Disordered" evidence="6">
    <location>
        <begin position="171"/>
        <end position="193"/>
    </location>
</feature>
<name>A0A9P8IIT7_9PEZI</name>
<dbReference type="InterPro" id="IPR013907">
    <property type="entry name" value="Sds3"/>
</dbReference>
<feature type="compositionally biased region" description="Basic and acidic residues" evidence="6">
    <location>
        <begin position="257"/>
        <end position="266"/>
    </location>
</feature>
<comment type="caution">
    <text evidence="7">The sequence shown here is derived from an EMBL/GenBank/DDBJ whole genome shotgun (WGS) entry which is preliminary data.</text>
</comment>
<dbReference type="EMBL" id="JAGHQM010002985">
    <property type="protein sequence ID" value="KAH0547992.1"/>
    <property type="molecule type" value="Genomic_DNA"/>
</dbReference>
<sequence>LYEERLAQLDHELSLLAGPNPSHPEYLAALQCIDARRDEKIAHENKLLEYKIKTLEITSVAERSQIHSQYFQDVRTIRENRLEGLGEQWYKIQRDRRGWEVGVPDYTYKFPTRRSQQVAQQAAYNAEVSILSGIAKHVGFPAVPDVTGARPSEIEDDFAIMGIKPQQTPLTNVHHNSNGNASRTPSAFSPSNSLHRPKVVAAEEQFLQQNPWANPQHPDHLKHYHQSQRQASLLAQQQSLHAHQRTGSPFSNPVMQKRRDIGDISQ</sequence>
<dbReference type="GO" id="GO:0005654">
    <property type="term" value="C:nucleoplasm"/>
    <property type="evidence" value="ECO:0007669"/>
    <property type="project" value="UniProtKB-ARBA"/>
</dbReference>
<keyword evidence="5" id="KW-0539">Nucleus</keyword>
<evidence type="ECO:0000256" key="6">
    <source>
        <dbReference type="SAM" id="MobiDB-lite"/>
    </source>
</evidence>
<keyword evidence="4" id="KW-0804">Transcription</keyword>
<evidence type="ECO:0000256" key="1">
    <source>
        <dbReference type="ARBA" id="ARBA00004123"/>
    </source>
</evidence>
<evidence type="ECO:0000313" key="8">
    <source>
        <dbReference type="Proteomes" id="UP000750711"/>
    </source>
</evidence>
<evidence type="ECO:0000256" key="3">
    <source>
        <dbReference type="ARBA" id="ARBA00023015"/>
    </source>
</evidence>
<evidence type="ECO:0000256" key="5">
    <source>
        <dbReference type="ARBA" id="ARBA00023242"/>
    </source>
</evidence>
<dbReference type="SMART" id="SM01401">
    <property type="entry name" value="Sds3"/>
    <property type="match status" value="1"/>
</dbReference>
<dbReference type="Pfam" id="PF08598">
    <property type="entry name" value="Sds3"/>
    <property type="match status" value="1"/>
</dbReference>
<accession>A0A9P8IIT7</accession>
<organism evidence="7 8">
    <name type="scientific">Trichoglossum hirsutum</name>
    <dbReference type="NCBI Taxonomy" id="265104"/>
    <lineage>
        <taxon>Eukaryota</taxon>
        <taxon>Fungi</taxon>
        <taxon>Dikarya</taxon>
        <taxon>Ascomycota</taxon>
        <taxon>Pezizomycotina</taxon>
        <taxon>Geoglossomycetes</taxon>
        <taxon>Geoglossales</taxon>
        <taxon>Geoglossaceae</taxon>
        <taxon>Trichoglossum</taxon>
    </lineage>
</organism>
<feature type="region of interest" description="Disordered" evidence="6">
    <location>
        <begin position="241"/>
        <end position="266"/>
    </location>
</feature>
<keyword evidence="8" id="KW-1185">Reference proteome</keyword>
<dbReference type="PANTHER" id="PTHR21964">
    <property type="entry name" value="BREAST CANCER METASTASIS-SUPPRESSOR 1"/>
    <property type="match status" value="1"/>
</dbReference>
<feature type="non-terminal residue" evidence="7">
    <location>
        <position position="266"/>
    </location>
</feature>
<gene>
    <name evidence="7" type="ORF">GP486_008266</name>
</gene>
<reference evidence="7" key="1">
    <citation type="submission" date="2021-03" db="EMBL/GenBank/DDBJ databases">
        <title>Comparative genomics and phylogenomic investigation of the class Geoglossomycetes provide insights into ecological specialization and systematics.</title>
        <authorList>
            <person name="Melie T."/>
            <person name="Pirro S."/>
            <person name="Miller A.N."/>
            <person name="Quandt A."/>
        </authorList>
    </citation>
    <scope>NUCLEOTIDE SEQUENCE</scope>
    <source>
        <strain evidence="7">CAQ_001_2017</strain>
    </source>
</reference>
<evidence type="ECO:0000313" key="7">
    <source>
        <dbReference type="EMBL" id="KAH0547992.1"/>
    </source>
</evidence>
<dbReference type="GO" id="GO:0010468">
    <property type="term" value="P:regulation of gene expression"/>
    <property type="evidence" value="ECO:0007669"/>
    <property type="project" value="UniProtKB-ARBA"/>
</dbReference>